<dbReference type="EMBL" id="CP029830">
    <property type="protein sequence ID" value="AWU95640.1"/>
    <property type="molecule type" value="Genomic_DNA"/>
</dbReference>
<proteinExistence type="inferred from homology"/>
<evidence type="ECO:0000256" key="4">
    <source>
        <dbReference type="ARBA" id="ARBA00022723"/>
    </source>
</evidence>
<gene>
    <name evidence="11" type="ORF">DM194_15185</name>
</gene>
<feature type="domain" description="Transposase putative helix-turn-helix" evidence="10">
    <location>
        <begin position="1"/>
        <end position="44"/>
    </location>
</feature>
<keyword evidence="11" id="KW-0614">Plasmid</keyword>
<keyword evidence="6" id="KW-0238">DNA-binding</keyword>
<dbReference type="InterPro" id="IPR001959">
    <property type="entry name" value="Transposase"/>
</dbReference>
<keyword evidence="3" id="KW-0815">Transposition</keyword>
<sequence>MRLIQAHRFRLYPTPAQEEFFRRTAGCCRVVWNLALEQRQTYGRRGRTIAFKAQAAELKDLRREVEWLAEAPSHCLQQTLRDLDKAFARFFSGRAGFPRFKSKHRGEDSFRFPDYNQFEVGPDFVDLPKVGKVSMRAHRPVQGQVRNITVSRDGDHWYASICVSLRRRVRQAPTGTAVGLDLGVAQPIVQSDGVTHDLPRVTPEEMRRKARLQKGLTRKKKGSRNRAKARQALARFEAKLRRRRQDGLHKATAVIARSYRLVVVEDLKVRNMTASAAGTVEDPGRNVSAKAGLNRAMLDVAPGTVRRMLEYKVKRHGGKLVAVDPRYTSQTCSCCGRHPKDSPETAHLPHGRVSRDRFVCPLCSFACDADVNAARNILVRGKLAINDNVDDLIVTAGGSPVAACGALGTGRAMRQEAKTRQPNGLPQAA</sequence>
<comment type="similarity">
    <text evidence="2">In the N-terminal section; belongs to the transposase 2 family.</text>
</comment>
<dbReference type="OrthoDB" id="7867060at2"/>
<keyword evidence="4" id="KW-0479">Metal-binding</keyword>
<dbReference type="GO" id="GO:0006310">
    <property type="term" value="P:DNA recombination"/>
    <property type="evidence" value="ECO:0007669"/>
    <property type="project" value="UniProtKB-KW"/>
</dbReference>
<dbReference type="Pfam" id="PF07282">
    <property type="entry name" value="Cas12f1-like_TNB"/>
    <property type="match status" value="1"/>
</dbReference>
<dbReference type="InterPro" id="IPR051399">
    <property type="entry name" value="RNA-guided_DNA_endo/Transpos"/>
</dbReference>
<evidence type="ECO:0000256" key="1">
    <source>
        <dbReference type="ARBA" id="ARBA00008761"/>
    </source>
</evidence>
<evidence type="ECO:0000256" key="7">
    <source>
        <dbReference type="ARBA" id="ARBA00023172"/>
    </source>
</evidence>
<dbReference type="NCBIfam" id="NF040570">
    <property type="entry name" value="guided_TnpB"/>
    <property type="match status" value="1"/>
</dbReference>
<accession>A0A2U9S7X0</accession>
<dbReference type="Pfam" id="PF12323">
    <property type="entry name" value="HTH_OrfB_IS605"/>
    <property type="match status" value="1"/>
</dbReference>
<evidence type="ECO:0000259" key="10">
    <source>
        <dbReference type="Pfam" id="PF12323"/>
    </source>
</evidence>
<evidence type="ECO:0000256" key="5">
    <source>
        <dbReference type="ARBA" id="ARBA00022833"/>
    </source>
</evidence>
<feature type="domain" description="Probable transposase IS891/IS1136/IS1341" evidence="8">
    <location>
        <begin position="160"/>
        <end position="274"/>
    </location>
</feature>
<dbReference type="GO" id="GO:0003677">
    <property type="term" value="F:DNA binding"/>
    <property type="evidence" value="ECO:0007669"/>
    <property type="project" value="UniProtKB-KW"/>
</dbReference>
<evidence type="ECO:0000259" key="8">
    <source>
        <dbReference type="Pfam" id="PF01385"/>
    </source>
</evidence>
<organism evidence="11 12">
    <name type="scientific">Azospirillum ramasamyi</name>
    <dbReference type="NCBI Taxonomy" id="682998"/>
    <lineage>
        <taxon>Bacteria</taxon>
        <taxon>Pseudomonadati</taxon>
        <taxon>Pseudomonadota</taxon>
        <taxon>Alphaproteobacteria</taxon>
        <taxon>Rhodospirillales</taxon>
        <taxon>Azospirillaceae</taxon>
        <taxon>Azospirillum</taxon>
    </lineage>
</organism>
<evidence type="ECO:0000313" key="12">
    <source>
        <dbReference type="Proteomes" id="UP000249605"/>
    </source>
</evidence>
<dbReference type="GO" id="GO:0046872">
    <property type="term" value="F:metal ion binding"/>
    <property type="evidence" value="ECO:0007669"/>
    <property type="project" value="UniProtKB-KW"/>
</dbReference>
<dbReference type="RefSeq" id="WP_111068399.1">
    <property type="nucleotide sequence ID" value="NZ_CP029830.1"/>
</dbReference>
<keyword evidence="7" id="KW-0233">DNA recombination</keyword>
<evidence type="ECO:0008006" key="13">
    <source>
        <dbReference type="Google" id="ProtNLM"/>
    </source>
</evidence>
<evidence type="ECO:0000259" key="9">
    <source>
        <dbReference type="Pfam" id="PF07282"/>
    </source>
</evidence>
<feature type="domain" description="Cas12f1-like TNB" evidence="9">
    <location>
        <begin position="304"/>
        <end position="377"/>
    </location>
</feature>
<dbReference type="PANTHER" id="PTHR30405:SF25">
    <property type="entry name" value="RNA-GUIDED DNA ENDONUCLEASE INSQ-RELATED"/>
    <property type="match status" value="1"/>
</dbReference>
<evidence type="ECO:0000256" key="3">
    <source>
        <dbReference type="ARBA" id="ARBA00022578"/>
    </source>
</evidence>
<dbReference type="NCBIfam" id="TIGR01766">
    <property type="entry name" value="IS200/IS605 family accessory protein TnpB-like domain"/>
    <property type="match status" value="1"/>
</dbReference>
<name>A0A2U9S7X0_9PROT</name>
<evidence type="ECO:0000313" key="11">
    <source>
        <dbReference type="EMBL" id="AWU95640.1"/>
    </source>
</evidence>
<dbReference type="KEGG" id="azm:DM194_15185"/>
<keyword evidence="12" id="KW-1185">Reference proteome</keyword>
<geneLocation type="plasmid" evidence="11 12">
    <name>unnamed1</name>
</geneLocation>
<dbReference type="Proteomes" id="UP000249605">
    <property type="component" value="Plasmid unnamed1"/>
</dbReference>
<comment type="similarity">
    <text evidence="1">In the C-terminal section; belongs to the transposase 35 family.</text>
</comment>
<dbReference type="GO" id="GO:0032196">
    <property type="term" value="P:transposition"/>
    <property type="evidence" value="ECO:0007669"/>
    <property type="project" value="UniProtKB-KW"/>
</dbReference>
<keyword evidence="5" id="KW-0862">Zinc</keyword>
<protein>
    <recommendedName>
        <fullName evidence="13">Transposase</fullName>
    </recommendedName>
</protein>
<dbReference type="PANTHER" id="PTHR30405">
    <property type="entry name" value="TRANSPOSASE"/>
    <property type="match status" value="1"/>
</dbReference>
<evidence type="ECO:0000256" key="2">
    <source>
        <dbReference type="ARBA" id="ARBA00011044"/>
    </source>
</evidence>
<dbReference type="AlphaFoldDB" id="A0A2U9S7X0"/>
<reference evidence="11 12" key="1">
    <citation type="submission" date="2018-06" db="EMBL/GenBank/DDBJ databases">
        <title>Complete genome sequencing of Azospirillum sp. M2T2B2.</title>
        <authorList>
            <person name="Heo J."/>
            <person name="Kim S.-J."/>
            <person name="Kwon S.-W."/>
            <person name="Anandham R."/>
        </authorList>
    </citation>
    <scope>NUCLEOTIDE SEQUENCE [LARGE SCALE GENOMIC DNA]</scope>
    <source>
        <strain evidence="11 12">M2T2B2</strain>
        <plasmid evidence="11 12">unnamed1</plasmid>
    </source>
</reference>
<evidence type="ECO:0000256" key="6">
    <source>
        <dbReference type="ARBA" id="ARBA00023125"/>
    </source>
</evidence>
<dbReference type="InterPro" id="IPR021027">
    <property type="entry name" value="Transposase_put_HTH"/>
</dbReference>
<dbReference type="Pfam" id="PF01385">
    <property type="entry name" value="OrfB_IS605"/>
    <property type="match status" value="1"/>
</dbReference>
<dbReference type="InterPro" id="IPR010095">
    <property type="entry name" value="Cas12f1-like_TNB"/>
</dbReference>